<accession>A0A6H9SJQ1</accession>
<dbReference type="Proteomes" id="UP000423257">
    <property type="component" value="Unassembled WGS sequence"/>
</dbReference>
<dbReference type="EMBL" id="VZPQ01000564">
    <property type="protein sequence ID" value="KAB0543842.1"/>
    <property type="molecule type" value="Genomic_DNA"/>
</dbReference>
<evidence type="ECO:0000313" key="4">
    <source>
        <dbReference type="Proteomes" id="UP000423257"/>
    </source>
</evidence>
<proteinExistence type="predicted"/>
<keyword evidence="1" id="KW-0732">Signal</keyword>
<gene>
    <name evidence="3" type="ORF">F7R03_30965</name>
</gene>
<evidence type="ECO:0000313" key="3">
    <source>
        <dbReference type="EMBL" id="KAB0543842.1"/>
    </source>
</evidence>
<organism evidence="3 4">
    <name type="scientific">Pseudomonas palleroniana</name>
    <dbReference type="NCBI Taxonomy" id="191390"/>
    <lineage>
        <taxon>Bacteria</taxon>
        <taxon>Pseudomonadati</taxon>
        <taxon>Pseudomonadota</taxon>
        <taxon>Gammaproteobacteria</taxon>
        <taxon>Pseudomonadales</taxon>
        <taxon>Pseudomonadaceae</taxon>
        <taxon>Pseudomonas</taxon>
    </lineage>
</organism>
<feature type="domain" description="DUF7844" evidence="2">
    <location>
        <begin position="25"/>
        <end position="80"/>
    </location>
</feature>
<name>A0A6H9SJQ1_9PSED</name>
<feature type="chain" id="PRO_5026112174" description="DUF7844 domain-containing protein" evidence="1">
    <location>
        <begin position="23"/>
        <end position="80"/>
    </location>
</feature>
<feature type="non-terminal residue" evidence="3">
    <location>
        <position position="80"/>
    </location>
</feature>
<dbReference type="Pfam" id="PF25226">
    <property type="entry name" value="DUF7844"/>
    <property type="match status" value="1"/>
</dbReference>
<dbReference type="AlphaFoldDB" id="A0A6H9SJQ1"/>
<comment type="caution">
    <text evidence="3">The sequence shown here is derived from an EMBL/GenBank/DDBJ whole genome shotgun (WGS) entry which is preliminary data.</text>
</comment>
<sequence>MRRFAAWLAAGVLLLTGSMAQAGLRLHLNVEGLSPAQQQASQALLDEAMQALPPRFIERLDRRIDVGWTDQMPANAYGQA</sequence>
<protein>
    <recommendedName>
        <fullName evidence="2">DUF7844 domain-containing protein</fullName>
    </recommendedName>
</protein>
<reference evidence="3 4" key="1">
    <citation type="submission" date="2019-09" db="EMBL/GenBank/DDBJ databases">
        <title>Draft genome sequences of 48 bacterial type strains from the CCUG.</title>
        <authorList>
            <person name="Tunovic T."/>
            <person name="Pineiro-Iglesias B."/>
            <person name="Unosson C."/>
            <person name="Inganas E."/>
            <person name="Ohlen M."/>
            <person name="Cardew S."/>
            <person name="Jensie-Markopoulos S."/>
            <person name="Salva-Serra F."/>
            <person name="Jaen-Luchoro D."/>
            <person name="Karlsson R."/>
            <person name="Svensson-Stadler L."/>
            <person name="Chun J."/>
            <person name="Moore E."/>
        </authorList>
    </citation>
    <scope>NUCLEOTIDE SEQUENCE [LARGE SCALE GENOMIC DNA]</scope>
    <source>
        <strain evidence="3 4">CCUG 51524</strain>
    </source>
</reference>
<evidence type="ECO:0000259" key="2">
    <source>
        <dbReference type="Pfam" id="PF25226"/>
    </source>
</evidence>
<dbReference type="InterPro" id="IPR057166">
    <property type="entry name" value="DUF7844"/>
</dbReference>
<evidence type="ECO:0000256" key="1">
    <source>
        <dbReference type="SAM" id="SignalP"/>
    </source>
</evidence>
<feature type="signal peptide" evidence="1">
    <location>
        <begin position="1"/>
        <end position="22"/>
    </location>
</feature>